<accession>A0A6L6QA71</accession>
<gene>
    <name evidence="2" type="ORF">GM658_00815</name>
</gene>
<evidence type="ECO:0000313" key="3">
    <source>
        <dbReference type="Proteomes" id="UP000472320"/>
    </source>
</evidence>
<dbReference type="EMBL" id="WNKX01000001">
    <property type="protein sequence ID" value="MTW09130.1"/>
    <property type="molecule type" value="Genomic_DNA"/>
</dbReference>
<dbReference type="RefSeq" id="WP_155452116.1">
    <property type="nucleotide sequence ID" value="NZ_WNKX01000001.1"/>
</dbReference>
<evidence type="ECO:0000256" key="1">
    <source>
        <dbReference type="SAM" id="MobiDB-lite"/>
    </source>
</evidence>
<reference evidence="2 3" key="1">
    <citation type="submission" date="2019-11" db="EMBL/GenBank/DDBJ databases">
        <title>Type strains purchased from KCTC, JCM and DSMZ.</title>
        <authorList>
            <person name="Lu H."/>
        </authorList>
    </citation>
    <scope>NUCLEOTIDE SEQUENCE [LARGE SCALE GENOMIC DNA]</scope>
    <source>
        <strain evidence="2 3">JCM 31587</strain>
    </source>
</reference>
<evidence type="ECO:0000313" key="2">
    <source>
        <dbReference type="EMBL" id="MTW09130.1"/>
    </source>
</evidence>
<name>A0A6L6QA71_9BURK</name>
<organism evidence="2 3">
    <name type="scientific">Massilia eburnea</name>
    <dbReference type="NCBI Taxonomy" id="1776165"/>
    <lineage>
        <taxon>Bacteria</taxon>
        <taxon>Pseudomonadati</taxon>
        <taxon>Pseudomonadota</taxon>
        <taxon>Betaproteobacteria</taxon>
        <taxon>Burkholderiales</taxon>
        <taxon>Oxalobacteraceae</taxon>
        <taxon>Telluria group</taxon>
        <taxon>Massilia</taxon>
    </lineage>
</organism>
<proteinExistence type="predicted"/>
<dbReference type="AlphaFoldDB" id="A0A6L6QA71"/>
<sequence length="69" mass="7336">MEQPSQSTPEKGRHFIEESDIGSGEKTPGEQDTDEQIRQIPPLPEPGVKPSSAAASAPVPRQADRSALA</sequence>
<comment type="caution">
    <text evidence="2">The sequence shown here is derived from an EMBL/GenBank/DDBJ whole genome shotgun (WGS) entry which is preliminary data.</text>
</comment>
<feature type="region of interest" description="Disordered" evidence="1">
    <location>
        <begin position="1"/>
        <end position="69"/>
    </location>
</feature>
<dbReference type="OrthoDB" id="8779484at2"/>
<dbReference type="Proteomes" id="UP000472320">
    <property type="component" value="Unassembled WGS sequence"/>
</dbReference>
<protein>
    <submittedName>
        <fullName evidence="2">Uncharacterized protein</fullName>
    </submittedName>
</protein>
<keyword evidence="3" id="KW-1185">Reference proteome</keyword>